<organism evidence="1 2">
    <name type="scientific">Streptomyces abikoensis</name>
    <dbReference type="NCBI Taxonomy" id="97398"/>
    <lineage>
        <taxon>Bacteria</taxon>
        <taxon>Bacillati</taxon>
        <taxon>Actinomycetota</taxon>
        <taxon>Actinomycetes</taxon>
        <taxon>Kitasatosporales</taxon>
        <taxon>Streptomycetaceae</taxon>
        <taxon>Streptomyces</taxon>
    </lineage>
</organism>
<evidence type="ECO:0000313" key="2">
    <source>
        <dbReference type="Proteomes" id="UP001611162"/>
    </source>
</evidence>
<gene>
    <name evidence="1" type="ORF">ACH4TF_28275</name>
</gene>
<reference evidence="1 2" key="1">
    <citation type="submission" date="2024-10" db="EMBL/GenBank/DDBJ databases">
        <title>The Natural Products Discovery Center: Release of the First 8490 Sequenced Strains for Exploring Actinobacteria Biosynthetic Diversity.</title>
        <authorList>
            <person name="Kalkreuter E."/>
            <person name="Kautsar S.A."/>
            <person name="Yang D."/>
            <person name="Bader C.D."/>
            <person name="Teijaro C.N."/>
            <person name="Fluegel L."/>
            <person name="Davis C.M."/>
            <person name="Simpson J.R."/>
            <person name="Lauterbach L."/>
            <person name="Steele A.D."/>
            <person name="Gui C."/>
            <person name="Meng S."/>
            <person name="Li G."/>
            <person name="Viehrig K."/>
            <person name="Ye F."/>
            <person name="Su P."/>
            <person name="Kiefer A.F."/>
            <person name="Nichols A."/>
            <person name="Cepeda A.J."/>
            <person name="Yan W."/>
            <person name="Fan B."/>
            <person name="Jiang Y."/>
            <person name="Adhikari A."/>
            <person name="Zheng C.-J."/>
            <person name="Schuster L."/>
            <person name="Cowan T.M."/>
            <person name="Smanski M.J."/>
            <person name="Chevrette M.G."/>
            <person name="De Carvalho L.P.S."/>
            <person name="Shen B."/>
        </authorList>
    </citation>
    <scope>NUCLEOTIDE SEQUENCE [LARGE SCALE GENOMIC DNA]</scope>
    <source>
        <strain evidence="1 2">NPDC020979</strain>
    </source>
</reference>
<evidence type="ECO:0000313" key="1">
    <source>
        <dbReference type="EMBL" id="MFI0914321.1"/>
    </source>
</evidence>
<protein>
    <submittedName>
        <fullName evidence="1">Uncharacterized protein</fullName>
    </submittedName>
</protein>
<proteinExistence type="predicted"/>
<keyword evidence="2" id="KW-1185">Reference proteome</keyword>
<dbReference type="RefSeq" id="WP_397614313.1">
    <property type="nucleotide sequence ID" value="NZ_JBIRRB010000011.1"/>
</dbReference>
<sequence>MPFPPGLQTVTITDSRAHPDTTAVHGIADTAQLETQAGALKAKRADGTVTTIIPA</sequence>
<dbReference type="Proteomes" id="UP001611162">
    <property type="component" value="Unassembled WGS sequence"/>
</dbReference>
<accession>A0ABW7TCH2</accession>
<name>A0ABW7TCH2_9ACTN</name>
<comment type="caution">
    <text evidence="1">The sequence shown here is derived from an EMBL/GenBank/DDBJ whole genome shotgun (WGS) entry which is preliminary data.</text>
</comment>
<dbReference type="EMBL" id="JBIRRB010000011">
    <property type="protein sequence ID" value="MFI0914321.1"/>
    <property type="molecule type" value="Genomic_DNA"/>
</dbReference>